<proteinExistence type="predicted"/>
<keyword evidence="1" id="KW-0812">Transmembrane</keyword>
<feature type="transmembrane region" description="Helical" evidence="1">
    <location>
        <begin position="27"/>
        <end position="45"/>
    </location>
</feature>
<protein>
    <submittedName>
        <fullName evidence="3">Conserved plasma membrane protein</fullName>
    </submittedName>
</protein>
<dbReference type="WBParaSite" id="TCNE_0001148001-mRNA-1">
    <property type="protein sequence ID" value="TCNE_0001148001-mRNA-1"/>
    <property type="gene ID" value="TCNE_0001148001"/>
</dbReference>
<keyword evidence="2" id="KW-1185">Reference proteome</keyword>
<evidence type="ECO:0000256" key="1">
    <source>
        <dbReference type="SAM" id="Phobius"/>
    </source>
</evidence>
<dbReference type="PANTHER" id="PTHR34851">
    <property type="entry name" value="PROTEIN CBG05235-RELATED"/>
    <property type="match status" value="1"/>
</dbReference>
<dbReference type="Pfam" id="PF25093">
    <property type="entry name" value="DUF7807"/>
    <property type="match status" value="1"/>
</dbReference>
<accession>A0A183USL0</accession>
<keyword evidence="1" id="KW-0472">Membrane</keyword>
<dbReference type="InterPro" id="IPR056709">
    <property type="entry name" value="DUF7807"/>
</dbReference>
<evidence type="ECO:0000313" key="3">
    <source>
        <dbReference type="WBParaSite" id="TCNE_0001148001-mRNA-1"/>
    </source>
</evidence>
<dbReference type="Proteomes" id="UP000050794">
    <property type="component" value="Unassembled WGS sequence"/>
</dbReference>
<name>A0A183USL0_TOXCA</name>
<reference evidence="3" key="1">
    <citation type="submission" date="2016-06" db="UniProtKB">
        <authorList>
            <consortium name="WormBaseParasite"/>
        </authorList>
    </citation>
    <scope>IDENTIFICATION</scope>
</reference>
<feature type="transmembrane region" description="Helical" evidence="1">
    <location>
        <begin position="121"/>
        <end position="148"/>
    </location>
</feature>
<organism evidence="2 3">
    <name type="scientific">Toxocara canis</name>
    <name type="common">Canine roundworm</name>
    <dbReference type="NCBI Taxonomy" id="6265"/>
    <lineage>
        <taxon>Eukaryota</taxon>
        <taxon>Metazoa</taxon>
        <taxon>Ecdysozoa</taxon>
        <taxon>Nematoda</taxon>
        <taxon>Chromadorea</taxon>
        <taxon>Rhabditida</taxon>
        <taxon>Spirurina</taxon>
        <taxon>Ascaridomorpha</taxon>
        <taxon>Ascaridoidea</taxon>
        <taxon>Toxocaridae</taxon>
        <taxon>Toxocara</taxon>
    </lineage>
</organism>
<feature type="transmembrane region" description="Helical" evidence="1">
    <location>
        <begin position="52"/>
        <end position="78"/>
    </location>
</feature>
<sequence>LCGGCAFLGALCLLILEQFAPLRHYAVYIYLGVFALVIMSLVFALKTERELLLIPYIAFSIANVFLCIVTAFFAIWALSSSESSPSKYLSSLMYDERLNTSHRLYIENQDVPYVHQKGSKIILFLTSSILLASCSLVISIASVPVFLFSARVVCRCYNYFEAYHDALKMNKANEVGRV</sequence>
<dbReference type="AlphaFoldDB" id="A0A183USL0"/>
<keyword evidence="1" id="KW-1133">Transmembrane helix</keyword>
<evidence type="ECO:0000313" key="2">
    <source>
        <dbReference type="Proteomes" id="UP000050794"/>
    </source>
</evidence>
<dbReference type="PANTHER" id="PTHR34851:SF5">
    <property type="entry name" value="MARVEL DOMAIN-CONTAINING PROTEIN"/>
    <property type="match status" value="1"/>
</dbReference>